<evidence type="ECO:0000313" key="2">
    <source>
        <dbReference type="Proteomes" id="UP000824782"/>
    </source>
</evidence>
<proteinExistence type="predicted"/>
<name>A0AAV7BRG2_ENGPU</name>
<gene>
    <name evidence="1" type="ORF">GDO81_009449</name>
</gene>
<accession>A0AAV7BRG2</accession>
<organism evidence="1 2">
    <name type="scientific">Engystomops pustulosus</name>
    <name type="common">Tungara frog</name>
    <name type="synonym">Physalaemus pustulosus</name>
    <dbReference type="NCBI Taxonomy" id="76066"/>
    <lineage>
        <taxon>Eukaryota</taxon>
        <taxon>Metazoa</taxon>
        <taxon>Chordata</taxon>
        <taxon>Craniata</taxon>
        <taxon>Vertebrata</taxon>
        <taxon>Euteleostomi</taxon>
        <taxon>Amphibia</taxon>
        <taxon>Batrachia</taxon>
        <taxon>Anura</taxon>
        <taxon>Neobatrachia</taxon>
        <taxon>Hyloidea</taxon>
        <taxon>Leptodactylidae</taxon>
        <taxon>Leiuperinae</taxon>
        <taxon>Engystomops</taxon>
    </lineage>
</organism>
<evidence type="ECO:0000313" key="1">
    <source>
        <dbReference type="EMBL" id="KAG8575133.1"/>
    </source>
</evidence>
<comment type="caution">
    <text evidence="1">The sequence shown here is derived from an EMBL/GenBank/DDBJ whole genome shotgun (WGS) entry which is preliminary data.</text>
</comment>
<protein>
    <submittedName>
        <fullName evidence="1">Uncharacterized protein</fullName>
    </submittedName>
</protein>
<dbReference type="Proteomes" id="UP000824782">
    <property type="component" value="Unassembled WGS sequence"/>
</dbReference>
<dbReference type="EMBL" id="WNYA01000004">
    <property type="protein sequence ID" value="KAG8575133.1"/>
    <property type="molecule type" value="Genomic_DNA"/>
</dbReference>
<keyword evidence="2" id="KW-1185">Reference proteome</keyword>
<reference evidence="1" key="1">
    <citation type="thesis" date="2020" institute="ProQuest LLC" country="789 East Eisenhower Parkway, Ann Arbor, MI, USA">
        <title>Comparative Genomics and Chromosome Evolution.</title>
        <authorList>
            <person name="Mudd A.B."/>
        </authorList>
    </citation>
    <scope>NUCLEOTIDE SEQUENCE</scope>
    <source>
        <strain evidence="1">237g6f4</strain>
        <tissue evidence="1">Blood</tissue>
    </source>
</reference>
<sequence length="88" mass="10436">MSCAFYEKNKISQTLCNMQSSPIRNKKHIIYMWPKNIKQSSQLWTVYHYNKNIIIILPNSKAIRLLAEKNGYFYSLISVLSNIFYLDI</sequence>
<dbReference type="AlphaFoldDB" id="A0AAV7BRG2"/>